<keyword evidence="1 2" id="KW-0732">Signal</keyword>
<comment type="caution">
    <text evidence="4">The sequence shown here is derived from an EMBL/GenBank/DDBJ whole genome shotgun (WGS) entry which is preliminary data.</text>
</comment>
<organism evidence="4 5">
    <name type="scientific">Shewanella electrica</name>
    <dbReference type="NCBI Taxonomy" id="515560"/>
    <lineage>
        <taxon>Bacteria</taxon>
        <taxon>Pseudomonadati</taxon>
        <taxon>Pseudomonadota</taxon>
        <taxon>Gammaproteobacteria</taxon>
        <taxon>Alteromonadales</taxon>
        <taxon>Shewanellaceae</taxon>
        <taxon>Shewanella</taxon>
    </lineage>
</organism>
<evidence type="ECO:0000256" key="2">
    <source>
        <dbReference type="SAM" id="SignalP"/>
    </source>
</evidence>
<protein>
    <submittedName>
        <fullName evidence="4">Outer membrane beta-barrel protein</fullName>
    </submittedName>
</protein>
<feature type="signal peptide" evidence="2">
    <location>
        <begin position="1"/>
        <end position="18"/>
    </location>
</feature>
<dbReference type="Pfam" id="PF13505">
    <property type="entry name" value="OMP_b-brl"/>
    <property type="match status" value="1"/>
</dbReference>
<dbReference type="InterPro" id="IPR027385">
    <property type="entry name" value="Beta-barrel_OMP"/>
</dbReference>
<gene>
    <name evidence="4" type="ORF">L9G74_00070</name>
</gene>
<accession>A0ABT2FF47</accession>
<evidence type="ECO:0000313" key="5">
    <source>
        <dbReference type="Proteomes" id="UP001201549"/>
    </source>
</evidence>
<name>A0ABT2FF47_9GAMM</name>
<evidence type="ECO:0000259" key="3">
    <source>
        <dbReference type="Pfam" id="PF13505"/>
    </source>
</evidence>
<sequence length="129" mass="14260">MKPIFVVALLMTSSAAMADDHPYFTVTSGYSSSETHHGIEVAPYFEVGVGGGYQFDVNEDWRQSVELGIKTSQRTFKGFGDSQVNTLYANTELEYQGLSDNVKPFVSLALEHNHPTDDDVNSFNNIRGC</sequence>
<dbReference type="RefSeq" id="WP_238894075.1">
    <property type="nucleotide sequence ID" value="NZ_JAKOGG010000001.1"/>
</dbReference>
<evidence type="ECO:0000256" key="1">
    <source>
        <dbReference type="ARBA" id="ARBA00022729"/>
    </source>
</evidence>
<feature type="chain" id="PRO_5045170357" evidence="2">
    <location>
        <begin position="19"/>
        <end position="129"/>
    </location>
</feature>
<reference evidence="4 5" key="1">
    <citation type="submission" date="2022-02" db="EMBL/GenBank/DDBJ databases">
        <authorList>
            <person name="Zhuang L."/>
        </authorList>
    </citation>
    <scope>NUCLEOTIDE SEQUENCE [LARGE SCALE GENOMIC DNA]</scope>
    <source>
        <strain evidence="4 5">C32</strain>
    </source>
</reference>
<proteinExistence type="predicted"/>
<evidence type="ECO:0000313" key="4">
    <source>
        <dbReference type="EMBL" id="MCS4554829.1"/>
    </source>
</evidence>
<reference evidence="5" key="2">
    <citation type="submission" date="2023-07" db="EMBL/GenBank/DDBJ databases">
        <title>Shewanella mangrovi sp. nov., an acetaldehyde- degrading bacterium isolated from mangrove sediment.</title>
        <authorList>
            <person name="Liu Y."/>
        </authorList>
    </citation>
    <scope>NUCLEOTIDE SEQUENCE [LARGE SCALE GENOMIC DNA]</scope>
    <source>
        <strain evidence="5">C32</strain>
    </source>
</reference>
<dbReference type="Proteomes" id="UP001201549">
    <property type="component" value="Unassembled WGS sequence"/>
</dbReference>
<keyword evidence="5" id="KW-1185">Reference proteome</keyword>
<dbReference type="Gene3D" id="2.40.160.20">
    <property type="match status" value="1"/>
</dbReference>
<feature type="domain" description="Outer membrane protein beta-barrel" evidence="3">
    <location>
        <begin position="6"/>
        <end position="113"/>
    </location>
</feature>
<dbReference type="EMBL" id="JAKOGG010000001">
    <property type="protein sequence ID" value="MCS4554829.1"/>
    <property type="molecule type" value="Genomic_DNA"/>
</dbReference>